<dbReference type="EMBL" id="CP030840">
    <property type="protein sequence ID" value="AXC14266.1"/>
    <property type="molecule type" value="Genomic_DNA"/>
</dbReference>
<protein>
    <recommendedName>
        <fullName evidence="5">Ethanolamine ammonia-lyase small subunit</fullName>
        <shortName evidence="5">EAL small subunit</shortName>
        <ecNumber evidence="5">4.3.1.7</ecNumber>
    </recommendedName>
</protein>
<comment type="similarity">
    <text evidence="5">Belongs to the EutC family.</text>
</comment>
<evidence type="ECO:0000256" key="3">
    <source>
        <dbReference type="ARBA" id="ARBA00023285"/>
    </source>
</evidence>
<dbReference type="PANTHER" id="PTHR39330:SF1">
    <property type="entry name" value="ETHANOLAMINE AMMONIA-LYASE SMALL SUBUNIT"/>
    <property type="match status" value="1"/>
</dbReference>
<dbReference type="OrthoDB" id="114248at2"/>
<dbReference type="Gene3D" id="3.40.50.11240">
    <property type="entry name" value="Ethanolamine ammonia-lyase light chain (EutC)"/>
    <property type="match status" value="1"/>
</dbReference>
<comment type="catalytic activity">
    <reaction evidence="5">
        <text>ethanolamine = acetaldehyde + NH4(+)</text>
        <dbReference type="Rhea" id="RHEA:15313"/>
        <dbReference type="ChEBI" id="CHEBI:15343"/>
        <dbReference type="ChEBI" id="CHEBI:28938"/>
        <dbReference type="ChEBI" id="CHEBI:57603"/>
        <dbReference type="EC" id="4.3.1.7"/>
    </reaction>
</comment>
<comment type="cofactor">
    <cofactor evidence="5">
        <name>adenosylcob(III)alamin</name>
        <dbReference type="ChEBI" id="CHEBI:18408"/>
    </cofactor>
    <text evidence="5">Binds between the large and small subunits.</text>
</comment>
<dbReference type="PIRSF" id="PIRSF018982">
    <property type="entry name" value="EutC"/>
    <property type="match status" value="1"/>
</dbReference>
<evidence type="ECO:0000256" key="4">
    <source>
        <dbReference type="ARBA" id="ARBA00024446"/>
    </source>
</evidence>
<sequence>MSDKITSSPGRPEHPLAPLRRFTRARIALGRSGDSLPTAGLLDLGLAHAMARDAVHADLDTHRIAGQLKAAGLVSVSLRSAATDRACYLRRPDLGRRLDDRSREQIRSQLAAHPPTVVFIIADGLSAVAPERYAVPVILAVRELEPDWFVGPIFIAEQARVALGDEVGELLEAEIAVILIGERPGLSAADSLGIYLTYAPRVGRSDAQRNCISNVRGEGLSPDDAARTLHYLMIQARRLRLSGVGLKDDREELASGEGARKQALPRVAGID</sequence>
<dbReference type="GO" id="GO:0008851">
    <property type="term" value="F:ethanolamine ammonia-lyase activity"/>
    <property type="evidence" value="ECO:0007669"/>
    <property type="project" value="UniProtKB-UniRule"/>
</dbReference>
<dbReference type="InterPro" id="IPR042255">
    <property type="entry name" value="EutC_N"/>
</dbReference>
<keyword evidence="1 5" id="KW-0846">Cobalamin</keyword>
<dbReference type="PANTHER" id="PTHR39330">
    <property type="entry name" value="ETHANOLAMINE AMMONIA-LYASE LIGHT CHAIN"/>
    <property type="match status" value="1"/>
</dbReference>
<dbReference type="Pfam" id="PF05985">
    <property type="entry name" value="EutC"/>
    <property type="match status" value="1"/>
</dbReference>
<comment type="subunit">
    <text evidence="5">The basic unit is a heterodimer which dimerizes to form tetramers. The heterotetramers trimerize; 6 large subunits form a core ring with 6 small subunits projecting outwards.</text>
</comment>
<dbReference type="AlphaFoldDB" id="A0A2Z5G6T5"/>
<comment type="function">
    <text evidence="5">Catalyzes the deamination of various vicinal amino-alcohols to oxo compounds. Allows this organism to utilize ethanolamine as the sole source of nitrogen and carbon in the presence of external vitamin B12.</text>
</comment>
<dbReference type="GO" id="GO:0046336">
    <property type="term" value="P:ethanolamine catabolic process"/>
    <property type="evidence" value="ECO:0007669"/>
    <property type="project" value="UniProtKB-UniRule"/>
</dbReference>
<comment type="pathway">
    <text evidence="5">Amine and polyamine degradation; ethanolamine degradation.</text>
</comment>
<gene>
    <name evidence="5" type="primary">eutC</name>
    <name evidence="6" type="ORF">ACPOL_5004</name>
</gene>
<dbReference type="InterPro" id="IPR042251">
    <property type="entry name" value="EutC_C"/>
</dbReference>
<proteinExistence type="inferred from homology"/>
<feature type="binding site" evidence="5">
    <location>
        <position position="161"/>
    </location>
    <ligand>
        <name>adenosylcob(III)alamin</name>
        <dbReference type="ChEBI" id="CHEBI:18408"/>
    </ligand>
</feature>
<dbReference type="UniPathway" id="UPA00560"/>
<comment type="subcellular location">
    <subcellularLocation>
        <location evidence="5">Bacterial microcompartment</location>
    </subcellularLocation>
</comment>
<evidence type="ECO:0000313" key="6">
    <source>
        <dbReference type="EMBL" id="AXC14266.1"/>
    </source>
</evidence>
<keyword evidence="3 5" id="KW-0170">Cobalt</keyword>
<dbReference type="InterPro" id="IPR009246">
    <property type="entry name" value="EutC"/>
</dbReference>
<reference evidence="6 7" key="1">
    <citation type="journal article" date="2018" name="Front. Microbiol.">
        <title>Hydrolytic Capabilities as a Key to Environmental Success: Chitinolytic and Cellulolytic Acidobacteria From Acidic Sub-arctic Soils and Boreal Peatlands.</title>
        <authorList>
            <person name="Belova S.E."/>
            <person name="Ravin N.V."/>
            <person name="Pankratov T.A."/>
            <person name="Rakitin A.L."/>
            <person name="Ivanova A.A."/>
            <person name="Beletsky A.V."/>
            <person name="Mardanov A.V."/>
            <person name="Sinninghe Damste J.S."/>
            <person name="Dedysh S.N."/>
        </authorList>
    </citation>
    <scope>NUCLEOTIDE SEQUENCE [LARGE SCALE GENOMIC DNA]</scope>
    <source>
        <strain evidence="6 7">SBC82</strain>
    </source>
</reference>
<evidence type="ECO:0000256" key="2">
    <source>
        <dbReference type="ARBA" id="ARBA00023239"/>
    </source>
</evidence>
<name>A0A2Z5G6T5_9BACT</name>
<evidence type="ECO:0000256" key="1">
    <source>
        <dbReference type="ARBA" id="ARBA00022628"/>
    </source>
</evidence>
<accession>A0A2Z5G6T5</accession>
<feature type="binding site" evidence="5">
    <location>
        <position position="211"/>
    </location>
    <ligand>
        <name>adenosylcob(III)alamin</name>
        <dbReference type="ChEBI" id="CHEBI:18408"/>
    </ligand>
</feature>
<dbReference type="GO" id="GO:0009350">
    <property type="term" value="C:ethanolamine ammonia-lyase complex"/>
    <property type="evidence" value="ECO:0007669"/>
    <property type="project" value="UniProtKB-UniRule"/>
</dbReference>
<feature type="binding site" evidence="5">
    <location>
        <position position="182"/>
    </location>
    <ligand>
        <name>adenosylcob(III)alamin</name>
        <dbReference type="ChEBI" id="CHEBI:18408"/>
    </ligand>
</feature>
<dbReference type="KEGG" id="abas:ACPOL_5004"/>
<dbReference type="HAMAP" id="MF_00601">
    <property type="entry name" value="EutC"/>
    <property type="match status" value="1"/>
</dbReference>
<evidence type="ECO:0000313" key="7">
    <source>
        <dbReference type="Proteomes" id="UP000253606"/>
    </source>
</evidence>
<evidence type="ECO:0000256" key="5">
    <source>
        <dbReference type="HAMAP-Rule" id="MF_00601"/>
    </source>
</evidence>
<dbReference type="EC" id="4.3.1.7" evidence="5"/>
<keyword evidence="4 5" id="KW-1283">Bacterial microcompartment</keyword>
<keyword evidence="7" id="KW-1185">Reference proteome</keyword>
<dbReference type="Gene3D" id="1.10.30.40">
    <property type="entry name" value="Ethanolamine ammonia-lyase light chain (EutC), N-terminal domain"/>
    <property type="match status" value="1"/>
</dbReference>
<dbReference type="GO" id="GO:0031419">
    <property type="term" value="F:cobalamin binding"/>
    <property type="evidence" value="ECO:0007669"/>
    <property type="project" value="UniProtKB-UniRule"/>
</dbReference>
<dbReference type="GO" id="GO:0006520">
    <property type="term" value="P:amino acid metabolic process"/>
    <property type="evidence" value="ECO:0007669"/>
    <property type="project" value="InterPro"/>
</dbReference>
<dbReference type="Proteomes" id="UP000253606">
    <property type="component" value="Chromosome"/>
</dbReference>
<dbReference type="RefSeq" id="WP_114209079.1">
    <property type="nucleotide sequence ID" value="NZ_CP030840.1"/>
</dbReference>
<organism evidence="6 7">
    <name type="scientific">Acidisarcina polymorpha</name>
    <dbReference type="NCBI Taxonomy" id="2211140"/>
    <lineage>
        <taxon>Bacteria</taxon>
        <taxon>Pseudomonadati</taxon>
        <taxon>Acidobacteriota</taxon>
        <taxon>Terriglobia</taxon>
        <taxon>Terriglobales</taxon>
        <taxon>Acidobacteriaceae</taxon>
        <taxon>Acidisarcina</taxon>
    </lineage>
</organism>
<keyword evidence="2 5" id="KW-0456">Lyase</keyword>
<dbReference type="GO" id="GO:0031471">
    <property type="term" value="C:ethanolamine degradation polyhedral organelle"/>
    <property type="evidence" value="ECO:0007669"/>
    <property type="project" value="UniProtKB-UniRule"/>
</dbReference>
<dbReference type="NCBIfam" id="NF003971">
    <property type="entry name" value="PRK05465.1"/>
    <property type="match status" value="1"/>
</dbReference>